<dbReference type="GO" id="GO:0006508">
    <property type="term" value="P:proteolysis"/>
    <property type="evidence" value="ECO:0007669"/>
    <property type="project" value="InterPro"/>
</dbReference>
<keyword evidence="1" id="KW-0378">Hydrolase</keyword>
<dbReference type="Pfam" id="PF00326">
    <property type="entry name" value="Peptidase_S9"/>
    <property type="match status" value="1"/>
</dbReference>
<dbReference type="Gene3D" id="3.40.50.1820">
    <property type="entry name" value="alpha/beta hydrolase"/>
    <property type="match status" value="1"/>
</dbReference>
<dbReference type="SUPFAM" id="SSF53474">
    <property type="entry name" value="alpha/beta-Hydrolases"/>
    <property type="match status" value="1"/>
</dbReference>
<gene>
    <name evidence="4" type="ORF">IFK94_12835</name>
</gene>
<evidence type="ECO:0000259" key="3">
    <source>
        <dbReference type="Pfam" id="PF00326"/>
    </source>
</evidence>
<reference evidence="4 5" key="1">
    <citation type="submission" date="2020-08" db="EMBL/GenBank/DDBJ databases">
        <title>Acidobacteriota in marine sediments use diverse sulfur dissimilation pathways.</title>
        <authorList>
            <person name="Wasmund K."/>
        </authorList>
    </citation>
    <scope>NUCLEOTIDE SEQUENCE [LARGE SCALE GENOMIC DNA]</scope>
    <source>
        <strain evidence="4">MAG AM4</strain>
    </source>
</reference>
<dbReference type="PANTHER" id="PTHR42776">
    <property type="entry name" value="SERINE PEPTIDASE S9 FAMILY MEMBER"/>
    <property type="match status" value="1"/>
</dbReference>
<proteinExistence type="predicted"/>
<evidence type="ECO:0000313" key="4">
    <source>
        <dbReference type="EMBL" id="MBD3869005.1"/>
    </source>
</evidence>
<protein>
    <submittedName>
        <fullName evidence="4">S9 family peptidase</fullName>
    </submittedName>
</protein>
<dbReference type="PANTHER" id="PTHR42776:SF27">
    <property type="entry name" value="DIPEPTIDYL PEPTIDASE FAMILY MEMBER 6"/>
    <property type="match status" value="1"/>
</dbReference>
<evidence type="ECO:0000256" key="1">
    <source>
        <dbReference type="ARBA" id="ARBA00022801"/>
    </source>
</evidence>
<dbReference type="EMBL" id="JACXWD010000053">
    <property type="protein sequence ID" value="MBD3869005.1"/>
    <property type="molecule type" value="Genomic_DNA"/>
</dbReference>
<dbReference type="AlphaFoldDB" id="A0A8J6Y805"/>
<dbReference type="InterPro" id="IPR029058">
    <property type="entry name" value="AB_hydrolase_fold"/>
</dbReference>
<evidence type="ECO:0000256" key="2">
    <source>
        <dbReference type="SAM" id="SignalP"/>
    </source>
</evidence>
<comment type="caution">
    <text evidence="4">The sequence shown here is derived from an EMBL/GenBank/DDBJ whole genome shotgun (WGS) entry which is preliminary data.</text>
</comment>
<name>A0A8J6Y805_9BACT</name>
<accession>A0A8J6Y805</accession>
<feature type="signal peptide" evidence="2">
    <location>
        <begin position="1"/>
        <end position="20"/>
    </location>
</feature>
<feature type="chain" id="PRO_5035207832" evidence="2">
    <location>
        <begin position="21"/>
        <end position="337"/>
    </location>
</feature>
<sequence>MKRTAVCLIALALFLSPAAAGDDDRIDALEKKLESLSFSLNAVGKKVDDLLWFQRVGDVAEIDKVFIPTVVDPDGEVGYGIDPERHPFKMWAYTFVPKGIDRSKKHPMLMLPHGGVHSDFGTYYTHVVRELMAEGYVVVAPEYRGSTGYGKDYYESIDYGGLEVDDTVAARDWALSVMPFADPKRVGILGWSHGGLIALMAVFDHPEKFQVAYAGVPVSDLVARMGYQTQEYRDLYSAEYHIGKTAFEDVDEYRRRSPAWNAHKLQTPLMIHTNTNDNDVHVLEVEHLIAQLKAADKKFEYKIYKDVPGGHSFNRMDTPVAHESRRGIHAFLAKHLK</sequence>
<dbReference type="GO" id="GO:0004252">
    <property type="term" value="F:serine-type endopeptidase activity"/>
    <property type="evidence" value="ECO:0007669"/>
    <property type="project" value="TreeGrafter"/>
</dbReference>
<dbReference type="InterPro" id="IPR001375">
    <property type="entry name" value="Peptidase_S9_cat"/>
</dbReference>
<dbReference type="Proteomes" id="UP000648239">
    <property type="component" value="Unassembled WGS sequence"/>
</dbReference>
<keyword evidence="2" id="KW-0732">Signal</keyword>
<evidence type="ECO:0000313" key="5">
    <source>
        <dbReference type="Proteomes" id="UP000648239"/>
    </source>
</evidence>
<organism evidence="4 5">
    <name type="scientific">Candidatus Polarisedimenticola svalbardensis</name>
    <dbReference type="NCBI Taxonomy" id="2886004"/>
    <lineage>
        <taxon>Bacteria</taxon>
        <taxon>Pseudomonadati</taxon>
        <taxon>Acidobacteriota</taxon>
        <taxon>Candidatus Polarisedimenticolia</taxon>
        <taxon>Candidatus Polarisedimenticolales</taxon>
        <taxon>Candidatus Polarisedimenticolaceae</taxon>
        <taxon>Candidatus Polarisedimenticola</taxon>
    </lineage>
</organism>
<feature type="domain" description="Peptidase S9 prolyl oligopeptidase catalytic" evidence="3">
    <location>
        <begin position="131"/>
        <end position="336"/>
    </location>
</feature>